<keyword evidence="5" id="KW-0482">Metalloprotease</keyword>
<evidence type="ECO:0000313" key="8">
    <source>
        <dbReference type="EMBL" id="KER36788.1"/>
    </source>
</evidence>
<evidence type="ECO:0000256" key="1">
    <source>
        <dbReference type="ARBA" id="ARBA00022670"/>
    </source>
</evidence>
<dbReference type="PANTHER" id="PTHR34858">
    <property type="entry name" value="CYSO-CYSTEINE PEPTIDASE"/>
    <property type="match status" value="1"/>
</dbReference>
<reference evidence="7 9" key="1">
    <citation type="submission" date="2014-05" db="EMBL/GenBank/DDBJ databases">
        <title>Genome Announcement of Sphingobium lucknowense F2.</title>
        <authorList>
            <person name="Lal R."/>
            <person name="Negi V."/>
            <person name="Lata P."/>
            <person name="Sangwan N."/>
            <person name="Gupta S.K."/>
            <person name="Rao D.L.N."/>
            <person name="Das S."/>
        </authorList>
    </citation>
    <scope>NUCLEOTIDE SEQUENCE [LARGE SCALE GENOMIC DNA]</scope>
    <source>
        <strain evidence="7 9">F2</strain>
    </source>
</reference>
<evidence type="ECO:0000256" key="3">
    <source>
        <dbReference type="ARBA" id="ARBA00022801"/>
    </source>
</evidence>
<keyword evidence="2" id="KW-0479">Metal-binding</keyword>
<evidence type="ECO:0000256" key="5">
    <source>
        <dbReference type="ARBA" id="ARBA00023049"/>
    </source>
</evidence>
<dbReference type="GO" id="GO:0006508">
    <property type="term" value="P:proteolysis"/>
    <property type="evidence" value="ECO:0007669"/>
    <property type="project" value="UniProtKB-KW"/>
</dbReference>
<dbReference type="Pfam" id="PF14464">
    <property type="entry name" value="Prok-JAB"/>
    <property type="match status" value="1"/>
</dbReference>
<dbReference type="SUPFAM" id="SSF102712">
    <property type="entry name" value="JAB1/MPN domain"/>
    <property type="match status" value="1"/>
</dbReference>
<protein>
    <submittedName>
        <fullName evidence="7">Peptidase</fullName>
    </submittedName>
</protein>
<evidence type="ECO:0000313" key="9">
    <source>
        <dbReference type="Proteomes" id="UP000028135"/>
    </source>
</evidence>
<keyword evidence="3" id="KW-0378">Hydrolase</keyword>
<dbReference type="InterPro" id="IPR051929">
    <property type="entry name" value="VirAsm_ModProt"/>
</dbReference>
<dbReference type="InterPro" id="IPR028090">
    <property type="entry name" value="JAB_dom_prok"/>
</dbReference>
<comment type="caution">
    <text evidence="7">The sequence shown here is derived from an EMBL/GenBank/DDBJ whole genome shotgun (WGS) entry which is preliminary data.</text>
</comment>
<evidence type="ECO:0000256" key="4">
    <source>
        <dbReference type="ARBA" id="ARBA00022833"/>
    </source>
</evidence>
<dbReference type="AlphaFoldDB" id="A0A8E0WS19"/>
<gene>
    <name evidence="8" type="ORF">AL00_08645</name>
    <name evidence="7" type="ORF">AL00_11790</name>
</gene>
<dbReference type="EMBL" id="JANF02000058">
    <property type="protein sequence ID" value="KER36199.1"/>
    <property type="molecule type" value="Genomic_DNA"/>
</dbReference>
<dbReference type="InterPro" id="IPR000555">
    <property type="entry name" value="JAMM/MPN+_dom"/>
</dbReference>
<dbReference type="GO" id="GO:0008235">
    <property type="term" value="F:metalloexopeptidase activity"/>
    <property type="evidence" value="ECO:0007669"/>
    <property type="project" value="TreeGrafter"/>
</dbReference>
<keyword evidence="4" id="KW-0862">Zinc</keyword>
<dbReference type="GO" id="GO:0008270">
    <property type="term" value="F:zinc ion binding"/>
    <property type="evidence" value="ECO:0007669"/>
    <property type="project" value="TreeGrafter"/>
</dbReference>
<dbReference type="EMBL" id="JANF02000046">
    <property type="protein sequence ID" value="KER36788.1"/>
    <property type="molecule type" value="Genomic_DNA"/>
</dbReference>
<proteinExistence type="predicted"/>
<dbReference type="RefSeq" id="WP_021223312.1">
    <property type="nucleotide sequence ID" value="NZ_JANF02000046.1"/>
</dbReference>
<accession>A0A8E0WS19</accession>
<keyword evidence="1" id="KW-0645">Protease</keyword>
<evidence type="ECO:0000259" key="6">
    <source>
        <dbReference type="SMART" id="SM00232"/>
    </source>
</evidence>
<dbReference type="Gene3D" id="3.40.140.10">
    <property type="entry name" value="Cytidine Deaminase, domain 2"/>
    <property type="match status" value="1"/>
</dbReference>
<feature type="domain" description="JAB1/MPN/MOV34 metalloenzyme" evidence="6">
    <location>
        <begin position="2"/>
        <end position="128"/>
    </location>
</feature>
<dbReference type="SMART" id="SM00232">
    <property type="entry name" value="JAB_MPN"/>
    <property type="match status" value="1"/>
</dbReference>
<dbReference type="PANTHER" id="PTHR34858:SF1">
    <property type="entry name" value="CYSO-CYSTEINE PEPTIDASE"/>
    <property type="match status" value="1"/>
</dbReference>
<name>A0A8E0WS19_9SPHN</name>
<dbReference type="CDD" id="cd08070">
    <property type="entry name" value="MPN_like"/>
    <property type="match status" value="1"/>
</dbReference>
<evidence type="ECO:0000256" key="2">
    <source>
        <dbReference type="ARBA" id="ARBA00022723"/>
    </source>
</evidence>
<sequence length="133" mass="13855">MRVSISRGLLEQIMSEAAADRHEVCGLLLGEAGRIEAVLPAANVAPDPARHFELDPAVLIAAHRDARAGGARIVGHYHSHPGGLAVPSETDAACAAPDGGLWLIVGGEAARLWVAVPGQDGRVQFVEALLDIM</sequence>
<organism evidence="7 9">
    <name type="scientific">Sphingobium indicum F2</name>
    <dbReference type="NCBI Taxonomy" id="1450518"/>
    <lineage>
        <taxon>Bacteria</taxon>
        <taxon>Pseudomonadati</taxon>
        <taxon>Pseudomonadota</taxon>
        <taxon>Alphaproteobacteria</taxon>
        <taxon>Sphingomonadales</taxon>
        <taxon>Sphingomonadaceae</taxon>
        <taxon>Sphingobium</taxon>
    </lineage>
</organism>
<evidence type="ECO:0000313" key="7">
    <source>
        <dbReference type="EMBL" id="KER36199.1"/>
    </source>
</evidence>
<dbReference type="Proteomes" id="UP000028135">
    <property type="component" value="Unassembled WGS sequence"/>
</dbReference>